<dbReference type="GO" id="GO:0140114">
    <property type="term" value="P:cellular detoxification of fluoride"/>
    <property type="evidence" value="ECO:0007669"/>
    <property type="project" value="UniProtKB-UniRule"/>
</dbReference>
<keyword evidence="11" id="KW-0915">Sodium</keyword>
<dbReference type="Proteomes" id="UP000236725">
    <property type="component" value="Unassembled WGS sequence"/>
</dbReference>
<evidence type="ECO:0000256" key="10">
    <source>
        <dbReference type="ARBA" id="ARBA00035585"/>
    </source>
</evidence>
<keyword evidence="7 11" id="KW-0472">Membrane</keyword>
<feature type="binding site" evidence="11">
    <location>
        <position position="92"/>
    </location>
    <ligand>
        <name>Na(+)</name>
        <dbReference type="ChEBI" id="CHEBI:29101"/>
        <note>structural</note>
    </ligand>
</feature>
<accession>A0A8G2BYV6</accession>
<evidence type="ECO:0000313" key="12">
    <source>
        <dbReference type="EMBL" id="SEG24582.1"/>
    </source>
</evidence>
<dbReference type="HAMAP" id="MF_00454">
    <property type="entry name" value="FluC"/>
    <property type="match status" value="1"/>
</dbReference>
<comment type="subcellular location">
    <subcellularLocation>
        <location evidence="1 11">Cell membrane</location>
        <topology evidence="1 11">Multi-pass membrane protein</topology>
    </subcellularLocation>
</comment>
<keyword evidence="11" id="KW-0813">Transport</keyword>
<evidence type="ECO:0000256" key="7">
    <source>
        <dbReference type="ARBA" id="ARBA00023136"/>
    </source>
</evidence>
<comment type="caution">
    <text evidence="12">The sequence shown here is derived from an EMBL/GenBank/DDBJ whole genome shotgun (WGS) entry which is preliminary data.</text>
</comment>
<dbReference type="GO" id="GO:0046872">
    <property type="term" value="F:metal ion binding"/>
    <property type="evidence" value="ECO:0007669"/>
    <property type="project" value="UniProtKB-KW"/>
</dbReference>
<evidence type="ECO:0000256" key="9">
    <source>
        <dbReference type="ARBA" id="ARBA00035120"/>
    </source>
</evidence>
<keyword evidence="13" id="KW-1185">Reference proteome</keyword>
<name>A0A8G2BYV6_9BACT</name>
<sequence>MPRAFNPARGKHTGIMIKVLLLIAGGAIGSALRYGVSTWVQKAMLYSFPFGILSVNVIGSFLIGFCWSLAEAFSFSPNTRAFLFTGLFGGFTTFSSFTLDTLTLMRTGEYKLALINIFASNILGLLAVFLGLLLGKNTLTLIK</sequence>
<feature type="binding site" evidence="11">
    <location>
        <position position="89"/>
    </location>
    <ligand>
        <name>Na(+)</name>
        <dbReference type="ChEBI" id="CHEBI:29101"/>
        <note>structural</note>
    </ligand>
</feature>
<evidence type="ECO:0000256" key="6">
    <source>
        <dbReference type="ARBA" id="ARBA00023065"/>
    </source>
</evidence>
<dbReference type="GO" id="GO:0062054">
    <property type="term" value="F:fluoride channel activity"/>
    <property type="evidence" value="ECO:0007669"/>
    <property type="project" value="UniProtKB-UniRule"/>
</dbReference>
<keyword evidence="3" id="KW-0997">Cell inner membrane</keyword>
<comment type="activity regulation">
    <text evidence="11">Na(+) is not transported, but it plays an essential structural role and its presence is essential for fluoride channel function.</text>
</comment>
<dbReference type="NCBIfam" id="TIGR00494">
    <property type="entry name" value="crcB"/>
    <property type="match status" value="1"/>
</dbReference>
<feature type="transmembrane region" description="Helical" evidence="11">
    <location>
        <begin position="15"/>
        <end position="36"/>
    </location>
</feature>
<dbReference type="PANTHER" id="PTHR28259:SF1">
    <property type="entry name" value="FLUORIDE EXPORT PROTEIN 1-RELATED"/>
    <property type="match status" value="1"/>
</dbReference>
<feature type="transmembrane region" description="Helical" evidence="11">
    <location>
        <begin position="114"/>
        <end position="134"/>
    </location>
</feature>
<evidence type="ECO:0000256" key="2">
    <source>
        <dbReference type="ARBA" id="ARBA00022475"/>
    </source>
</evidence>
<keyword evidence="6 11" id="KW-0406">Ion transport</keyword>
<gene>
    <name evidence="11" type="primary">fluC</name>
    <name evidence="11" type="synonym">crcB</name>
    <name evidence="12" type="ORF">SAMN05444001_12337</name>
</gene>
<evidence type="ECO:0000256" key="11">
    <source>
        <dbReference type="HAMAP-Rule" id="MF_00454"/>
    </source>
</evidence>
<comment type="similarity">
    <text evidence="9 11">Belongs to the fluoride channel Fluc/FEX (TC 1.A.43) family.</text>
</comment>
<evidence type="ECO:0000256" key="4">
    <source>
        <dbReference type="ARBA" id="ARBA00022692"/>
    </source>
</evidence>
<keyword evidence="4 11" id="KW-0812">Transmembrane</keyword>
<proteinExistence type="inferred from homology"/>
<comment type="function">
    <text evidence="11">Fluoride-specific ion channel. Important for reducing fluoride concentration in the cell, thus reducing its toxicity.</text>
</comment>
<dbReference type="GO" id="GO:0005886">
    <property type="term" value="C:plasma membrane"/>
    <property type="evidence" value="ECO:0007669"/>
    <property type="project" value="UniProtKB-SubCell"/>
</dbReference>
<reference evidence="12 13" key="1">
    <citation type="submission" date="2016-10" db="EMBL/GenBank/DDBJ databases">
        <authorList>
            <person name="Varghese N."/>
            <person name="Submissions S."/>
        </authorList>
    </citation>
    <scope>NUCLEOTIDE SEQUENCE [LARGE SCALE GENOMIC DNA]</scope>
    <source>
        <strain evidence="12 13">DSM 29073</strain>
    </source>
</reference>
<keyword evidence="11" id="KW-0479">Metal-binding</keyword>
<dbReference type="AlphaFoldDB" id="A0A8G2BYV6"/>
<evidence type="ECO:0000313" key="13">
    <source>
        <dbReference type="Proteomes" id="UP000236725"/>
    </source>
</evidence>
<feature type="transmembrane region" description="Helical" evidence="11">
    <location>
        <begin position="48"/>
        <end position="70"/>
    </location>
</feature>
<feature type="transmembrane region" description="Helical" evidence="11">
    <location>
        <begin position="82"/>
        <end position="102"/>
    </location>
</feature>
<keyword evidence="5 11" id="KW-1133">Transmembrane helix</keyword>
<dbReference type="EMBL" id="FNVS01000023">
    <property type="protein sequence ID" value="SEG24582.1"/>
    <property type="molecule type" value="Genomic_DNA"/>
</dbReference>
<comment type="catalytic activity">
    <reaction evidence="10">
        <text>fluoride(in) = fluoride(out)</text>
        <dbReference type="Rhea" id="RHEA:76159"/>
        <dbReference type="ChEBI" id="CHEBI:17051"/>
    </reaction>
    <physiologicalReaction direction="left-to-right" evidence="10">
        <dbReference type="Rhea" id="RHEA:76160"/>
    </physiologicalReaction>
</comment>
<organism evidence="12 13">
    <name type="scientific">Parabacteroides chinchillae</name>
    <dbReference type="NCBI Taxonomy" id="871327"/>
    <lineage>
        <taxon>Bacteria</taxon>
        <taxon>Pseudomonadati</taxon>
        <taxon>Bacteroidota</taxon>
        <taxon>Bacteroidia</taxon>
        <taxon>Bacteroidales</taxon>
        <taxon>Tannerellaceae</taxon>
        <taxon>Parabacteroides</taxon>
    </lineage>
</organism>
<dbReference type="InterPro" id="IPR003691">
    <property type="entry name" value="FluC"/>
</dbReference>
<keyword evidence="2 11" id="KW-1003">Cell membrane</keyword>
<protein>
    <recommendedName>
        <fullName evidence="11">Fluoride-specific ion channel FluC</fullName>
    </recommendedName>
</protein>
<keyword evidence="8 11" id="KW-0407">Ion channel</keyword>
<evidence type="ECO:0000256" key="1">
    <source>
        <dbReference type="ARBA" id="ARBA00004651"/>
    </source>
</evidence>
<evidence type="ECO:0000256" key="3">
    <source>
        <dbReference type="ARBA" id="ARBA00022519"/>
    </source>
</evidence>
<dbReference type="PANTHER" id="PTHR28259">
    <property type="entry name" value="FLUORIDE EXPORT PROTEIN 1-RELATED"/>
    <property type="match status" value="1"/>
</dbReference>
<evidence type="ECO:0000256" key="5">
    <source>
        <dbReference type="ARBA" id="ARBA00022989"/>
    </source>
</evidence>
<dbReference type="Pfam" id="PF02537">
    <property type="entry name" value="CRCB"/>
    <property type="match status" value="1"/>
</dbReference>
<evidence type="ECO:0000256" key="8">
    <source>
        <dbReference type="ARBA" id="ARBA00023303"/>
    </source>
</evidence>